<feature type="domain" description="Cadherin" evidence="15">
    <location>
        <begin position="26"/>
        <end position="132"/>
    </location>
</feature>
<dbReference type="InterPro" id="IPR002126">
    <property type="entry name" value="Cadherin-like_dom"/>
</dbReference>
<feature type="domain" description="Cadherin" evidence="15">
    <location>
        <begin position="1963"/>
        <end position="2058"/>
    </location>
</feature>
<dbReference type="GO" id="GO:0005886">
    <property type="term" value="C:plasma membrane"/>
    <property type="evidence" value="ECO:0007669"/>
    <property type="project" value="UniProtKB-SubCell"/>
</dbReference>
<feature type="compositionally biased region" description="Basic residues" evidence="13">
    <location>
        <begin position="2533"/>
        <end position="2545"/>
    </location>
</feature>
<dbReference type="SUPFAM" id="SSF49313">
    <property type="entry name" value="Cadherin-like"/>
    <property type="match status" value="18"/>
</dbReference>
<dbReference type="PROSITE" id="PS50268">
    <property type="entry name" value="CADHERIN_2"/>
    <property type="match status" value="18"/>
</dbReference>
<gene>
    <name evidence="16" type="ORF">XELAEV_18021562mg</name>
</gene>
<evidence type="ECO:0000256" key="14">
    <source>
        <dbReference type="SAM" id="Phobius"/>
    </source>
</evidence>
<comment type="function">
    <text evidence="1">Potential calcium-dependent cell-adhesion protein. May be involved in the establishment and maintenance of specific neuronal connections in the brain.</text>
</comment>
<dbReference type="Pfam" id="PF15974">
    <property type="entry name" value="Cadherin_tail"/>
    <property type="match status" value="1"/>
</dbReference>
<dbReference type="PANTHER" id="PTHR24028:SF349">
    <property type="entry name" value="PROTOCADHERIN GAMMA-C5"/>
    <property type="match status" value="1"/>
</dbReference>
<dbReference type="CDD" id="cd11304">
    <property type="entry name" value="Cadherin_repeat"/>
    <property type="match status" value="17"/>
</dbReference>
<feature type="domain" description="Cadherin" evidence="15">
    <location>
        <begin position="1620"/>
        <end position="1736"/>
    </location>
</feature>
<dbReference type="FunFam" id="2.60.40.60:FF:000018">
    <property type="entry name" value="Protocadherin gamma c3"/>
    <property type="match status" value="1"/>
</dbReference>
<evidence type="ECO:0000313" key="16">
    <source>
        <dbReference type="EMBL" id="OCT87860.1"/>
    </source>
</evidence>
<protein>
    <recommendedName>
        <fullName evidence="15">Cadherin domain-containing protein</fullName>
    </recommendedName>
</protein>
<dbReference type="SMART" id="SM00112">
    <property type="entry name" value="CA"/>
    <property type="match status" value="18"/>
</dbReference>
<evidence type="ECO:0000256" key="9">
    <source>
        <dbReference type="ARBA" id="ARBA00022989"/>
    </source>
</evidence>
<name>A0A974HRQ2_XENLA</name>
<feature type="domain" description="Cadherin" evidence="15">
    <location>
        <begin position="1847"/>
        <end position="1954"/>
    </location>
</feature>
<dbReference type="Pfam" id="PF00028">
    <property type="entry name" value="Cadherin"/>
    <property type="match status" value="15"/>
</dbReference>
<evidence type="ECO:0000256" key="4">
    <source>
        <dbReference type="ARBA" id="ARBA00022692"/>
    </source>
</evidence>
<keyword evidence="5" id="KW-0732">Signal</keyword>
<feature type="domain" description="Cadherin" evidence="15">
    <location>
        <begin position="2059"/>
        <end position="2168"/>
    </location>
</feature>
<keyword evidence="10 14" id="KW-0472">Membrane</keyword>
<evidence type="ECO:0000259" key="15">
    <source>
        <dbReference type="PROSITE" id="PS50268"/>
    </source>
</evidence>
<feature type="domain" description="Cadherin" evidence="15">
    <location>
        <begin position="156"/>
        <end position="242"/>
    </location>
</feature>
<evidence type="ECO:0000256" key="12">
    <source>
        <dbReference type="PROSITE-ProRule" id="PRU00043"/>
    </source>
</evidence>
<dbReference type="FunFam" id="2.60.40.60:FF:000129">
    <property type="entry name" value="protocadherin alpha-C2 isoform X1"/>
    <property type="match status" value="3"/>
</dbReference>
<evidence type="ECO:0000256" key="11">
    <source>
        <dbReference type="ARBA" id="ARBA00023180"/>
    </source>
</evidence>
<dbReference type="FunFam" id="2.60.40.60:FF:000004">
    <property type="entry name" value="Protocadherin 1 gamma 2"/>
    <property type="match status" value="3"/>
</dbReference>
<feature type="transmembrane region" description="Helical" evidence="14">
    <location>
        <begin position="2293"/>
        <end position="2317"/>
    </location>
</feature>
<feature type="domain" description="Cadherin" evidence="15">
    <location>
        <begin position="980"/>
        <end position="1066"/>
    </location>
</feature>
<comment type="subcellular location">
    <subcellularLocation>
        <location evidence="2">Cell membrane</location>
        <topology evidence="2">Single-pass type I membrane protein</topology>
    </subcellularLocation>
</comment>
<feature type="transmembrane region" description="Helical" evidence="14">
    <location>
        <begin position="1514"/>
        <end position="1536"/>
    </location>
</feature>
<dbReference type="PROSITE" id="PS00232">
    <property type="entry name" value="CADHERIN_1"/>
    <property type="match status" value="9"/>
</dbReference>
<feature type="domain" description="Cadherin" evidence="15">
    <location>
        <begin position="1067"/>
        <end position="1174"/>
    </location>
</feature>
<feature type="domain" description="Cadherin" evidence="15">
    <location>
        <begin position="1760"/>
        <end position="1846"/>
    </location>
</feature>
<dbReference type="Pfam" id="PF16492">
    <property type="entry name" value="Cadherin_C_2"/>
    <property type="match status" value="3"/>
</dbReference>
<feature type="domain" description="Cadherin" evidence="15">
    <location>
        <begin position="1395"/>
        <end position="1500"/>
    </location>
</feature>
<feature type="domain" description="Cadherin" evidence="15">
    <location>
        <begin position="243"/>
        <end position="350"/>
    </location>
</feature>
<dbReference type="InterPro" id="IPR031904">
    <property type="entry name" value="Cadherin_CBD"/>
</dbReference>
<dbReference type="EMBL" id="CM004471">
    <property type="protein sequence ID" value="OCT87860.1"/>
    <property type="molecule type" value="Genomic_DNA"/>
</dbReference>
<dbReference type="FunFam" id="2.60.40.60:FF:000002">
    <property type="entry name" value="Protocadherin alpha 2"/>
    <property type="match status" value="3"/>
</dbReference>
<evidence type="ECO:0000256" key="13">
    <source>
        <dbReference type="SAM" id="MobiDB-lite"/>
    </source>
</evidence>
<feature type="domain" description="Cadherin" evidence="15">
    <location>
        <begin position="351"/>
        <end position="454"/>
    </location>
</feature>
<dbReference type="InterPro" id="IPR015919">
    <property type="entry name" value="Cadherin-like_sf"/>
</dbReference>
<feature type="compositionally biased region" description="Polar residues" evidence="13">
    <location>
        <begin position="2438"/>
        <end position="2452"/>
    </location>
</feature>
<feature type="domain" description="Cadherin" evidence="15">
    <location>
        <begin position="571"/>
        <end position="676"/>
    </location>
</feature>
<keyword evidence="6" id="KW-0677">Repeat</keyword>
<keyword evidence="7 12" id="KW-0106">Calcium</keyword>
<dbReference type="PANTHER" id="PTHR24028">
    <property type="entry name" value="CADHERIN-87A"/>
    <property type="match status" value="1"/>
</dbReference>
<evidence type="ECO:0000256" key="2">
    <source>
        <dbReference type="ARBA" id="ARBA00004251"/>
    </source>
</evidence>
<keyword evidence="3" id="KW-1003">Cell membrane</keyword>
<evidence type="ECO:0000256" key="5">
    <source>
        <dbReference type="ARBA" id="ARBA00022729"/>
    </source>
</evidence>
<dbReference type="Gene3D" id="2.60.40.60">
    <property type="entry name" value="Cadherins"/>
    <property type="match status" value="18"/>
</dbReference>
<evidence type="ECO:0000256" key="1">
    <source>
        <dbReference type="ARBA" id="ARBA00003436"/>
    </source>
</evidence>
<dbReference type="FunFam" id="2.60.40.60:FF:000007">
    <property type="entry name" value="Protocadherin alpha 2"/>
    <property type="match status" value="2"/>
</dbReference>
<keyword evidence="9 14" id="KW-1133">Transmembrane helix</keyword>
<feature type="domain" description="Cadherin" evidence="15">
    <location>
        <begin position="1279"/>
        <end position="1388"/>
    </location>
</feature>
<dbReference type="InterPro" id="IPR050174">
    <property type="entry name" value="Protocadherin/Cadherin-CA"/>
</dbReference>
<feature type="region of interest" description="Disordered" evidence="13">
    <location>
        <begin position="2516"/>
        <end position="2545"/>
    </location>
</feature>
<evidence type="ECO:0000256" key="8">
    <source>
        <dbReference type="ARBA" id="ARBA00022889"/>
    </source>
</evidence>
<dbReference type="Proteomes" id="UP000694892">
    <property type="component" value="Chromosome 3S"/>
</dbReference>
<dbReference type="InterPro" id="IPR013164">
    <property type="entry name" value="Cadherin_N"/>
</dbReference>
<evidence type="ECO:0000256" key="3">
    <source>
        <dbReference type="ARBA" id="ARBA00022475"/>
    </source>
</evidence>
<feature type="transmembrane region" description="Helical" evidence="14">
    <location>
        <begin position="688"/>
        <end position="712"/>
    </location>
</feature>
<dbReference type="InterPro" id="IPR032455">
    <property type="entry name" value="Cadherin_C"/>
</dbReference>
<feature type="domain" description="Cadherin" evidence="15">
    <location>
        <begin position="850"/>
        <end position="956"/>
    </location>
</feature>
<evidence type="ECO:0000256" key="6">
    <source>
        <dbReference type="ARBA" id="ARBA00022737"/>
    </source>
</evidence>
<dbReference type="GO" id="GO:0007156">
    <property type="term" value="P:homophilic cell adhesion via plasma membrane adhesion molecules"/>
    <property type="evidence" value="ECO:0007669"/>
    <property type="project" value="InterPro"/>
</dbReference>
<feature type="domain" description="Cadherin" evidence="15">
    <location>
        <begin position="2175"/>
        <end position="2282"/>
    </location>
</feature>
<keyword evidence="4 14" id="KW-0812">Transmembrane</keyword>
<dbReference type="InterPro" id="IPR020894">
    <property type="entry name" value="Cadherin_CS"/>
</dbReference>
<proteinExistence type="predicted"/>
<organism evidence="16 17">
    <name type="scientific">Xenopus laevis</name>
    <name type="common">African clawed frog</name>
    <dbReference type="NCBI Taxonomy" id="8355"/>
    <lineage>
        <taxon>Eukaryota</taxon>
        <taxon>Metazoa</taxon>
        <taxon>Chordata</taxon>
        <taxon>Craniata</taxon>
        <taxon>Vertebrata</taxon>
        <taxon>Euteleostomi</taxon>
        <taxon>Amphibia</taxon>
        <taxon>Batrachia</taxon>
        <taxon>Anura</taxon>
        <taxon>Pipoidea</taxon>
        <taxon>Pipidae</taxon>
        <taxon>Xenopodinae</taxon>
        <taxon>Xenopus</taxon>
        <taxon>Xenopus</taxon>
    </lineage>
</organism>
<evidence type="ECO:0000256" key="7">
    <source>
        <dbReference type="ARBA" id="ARBA00022837"/>
    </source>
</evidence>
<reference evidence="17" key="1">
    <citation type="journal article" date="2016" name="Nature">
        <title>Genome evolution in the allotetraploid frog Xenopus laevis.</title>
        <authorList>
            <person name="Session A.M."/>
            <person name="Uno Y."/>
            <person name="Kwon T."/>
            <person name="Chapman J.A."/>
            <person name="Toyoda A."/>
            <person name="Takahashi S."/>
            <person name="Fukui A."/>
            <person name="Hikosaka A."/>
            <person name="Suzuki A."/>
            <person name="Kondo M."/>
            <person name="van Heeringen S.J."/>
            <person name="Quigley I."/>
            <person name="Heinz S."/>
            <person name="Ogino H."/>
            <person name="Ochi H."/>
            <person name="Hellsten U."/>
            <person name="Lyons J.B."/>
            <person name="Simakov O."/>
            <person name="Putnam N."/>
            <person name="Stites J."/>
            <person name="Kuroki Y."/>
            <person name="Tanaka T."/>
            <person name="Michiue T."/>
            <person name="Watanabe M."/>
            <person name="Bogdanovic O."/>
            <person name="Lister R."/>
            <person name="Georgiou G."/>
            <person name="Paranjpe S.S."/>
            <person name="van Kruijsbergen I."/>
            <person name="Shu S."/>
            <person name="Carlson J."/>
            <person name="Kinoshita T."/>
            <person name="Ohta Y."/>
            <person name="Mawaribuchi S."/>
            <person name="Jenkins J."/>
            <person name="Grimwood J."/>
            <person name="Schmutz J."/>
            <person name="Mitros T."/>
            <person name="Mozaffari S.V."/>
            <person name="Suzuki Y."/>
            <person name="Haramoto Y."/>
            <person name="Yamamoto T.S."/>
            <person name="Takagi C."/>
            <person name="Heald R."/>
            <person name="Miller K."/>
            <person name="Haudenschild C."/>
            <person name="Kitzman J."/>
            <person name="Nakayama T."/>
            <person name="Izutsu Y."/>
            <person name="Robert J."/>
            <person name="Fortriede J."/>
            <person name="Burns K."/>
            <person name="Lotay V."/>
            <person name="Karimi K."/>
            <person name="Yasuoka Y."/>
            <person name="Dichmann D.S."/>
            <person name="Flajnik M.F."/>
            <person name="Houston D.W."/>
            <person name="Shendure J."/>
            <person name="DuPasquier L."/>
            <person name="Vize P.D."/>
            <person name="Zorn A.M."/>
            <person name="Ito M."/>
            <person name="Marcotte E.M."/>
            <person name="Wallingford J.B."/>
            <person name="Ito Y."/>
            <person name="Asashima M."/>
            <person name="Ueno N."/>
            <person name="Matsuda Y."/>
            <person name="Veenstra G.J."/>
            <person name="Fujiyama A."/>
            <person name="Harland R.M."/>
            <person name="Taira M."/>
            <person name="Rokhsar D.S."/>
        </authorList>
    </citation>
    <scope>NUCLEOTIDE SEQUENCE [LARGE SCALE GENOMIC DNA]</scope>
    <source>
        <strain evidence="17">J</strain>
    </source>
</reference>
<keyword evidence="11" id="KW-0325">Glycoprotein</keyword>
<evidence type="ECO:0000313" key="17">
    <source>
        <dbReference type="Proteomes" id="UP000694892"/>
    </source>
</evidence>
<dbReference type="PRINTS" id="PR00205">
    <property type="entry name" value="CADHERIN"/>
</dbReference>
<evidence type="ECO:0000256" key="10">
    <source>
        <dbReference type="ARBA" id="ARBA00023136"/>
    </source>
</evidence>
<dbReference type="GO" id="GO:0005509">
    <property type="term" value="F:calcium ion binding"/>
    <property type="evidence" value="ECO:0007669"/>
    <property type="project" value="UniProtKB-UniRule"/>
</dbReference>
<feature type="domain" description="Cadherin" evidence="15">
    <location>
        <begin position="1175"/>
        <end position="1278"/>
    </location>
</feature>
<feature type="domain" description="Cadherin" evidence="15">
    <location>
        <begin position="455"/>
        <end position="564"/>
    </location>
</feature>
<dbReference type="FunFam" id="2.60.40.60:FF:000001">
    <property type="entry name" value="Protocadherin alpha 2"/>
    <property type="match status" value="3"/>
</dbReference>
<dbReference type="Pfam" id="PF08266">
    <property type="entry name" value="Cadherin_2"/>
    <property type="match status" value="3"/>
</dbReference>
<accession>A0A974HRQ2</accession>
<dbReference type="OMA" id="SPCCCCW"/>
<sequence>MDIHNPKKHWKWQVVIVPFLCSLGWVSGQLHYSVIEESRPGTFIANVAQDLVLNSADIPKRRMRLGTEGSVKYFSLNHRNGDLTVNEKIDRETLCGSSTRCLLPLEIIIENPLELFSLEIEIVDINDNSPLFLRNYQFIDILEALANPGTRFPLESAQDPDISTNGVSKYTLTPNRYFSLSIETRKDGTLVPELIIENILDREEKESHKLTITAFDGGNPPRSSTSQITVIVLDSNDNAPVFDHSKYKVVLQENAPKNTVILKLNATDPDEGLNGEIEYFFGYHTLDSMKELFTLNRQTGEISVNGVIDFEEKEFYEISVRAKDKGIPQLESRCLVLIEIEDINDNVPEITLTSLLNAVPENAALGTAVGFLTVKDKDSGKNGEVSLEISPNLPFKIKPFNNRYTIVTDGVLDREKVAQYVLDLIATDLGSPPLRTTLSVILNISDINDNPPAFSQPHLNAFIRENNDPGSFLCTVSAVDPDDGLNSVLTYSVVEQKTDAFSILSLININSKSGNIYAQGSFDYEKIQVLQVTVKVEDSGSPKLSSNITVFIFILDQNDNAPVMLYPEHSRQVSLQQKIPTSAPAGFLVTKVSAVDLDSGYNAWLSYTIVDGTDPSLFQISSSHGEIRTVRGLQEIDQIDQRLVIVVKDHGEPALSTTVTIYIILEDTVFPERPKSQSFVTSNNKPEMTLYLIISLVAVSLVSLVTFIILLARCVRKESSSTMCSCCHGSPHPKYYTEQCRPTLHLNTDGTLKFMEVRMEPSDPQGQCYKTCFSPSEKNDFSFLRPINFPELKPMVSDTDINGFTGTLQVRKQSGYIGMKRIHIMDIHNPTKHWKWQVVIVPFLYSLGWVSGQLRYSVTEESRPGTFVANVAQDLVLNSADIPKRRMRLGTEGSVKYFALNHRNGDLTVNEKIDRETLCGSSTRCILPLEIIIEKPLELFSLEIEIVDINDNSPLFLRSDQFIKIFEALANPGTRFPLESAQDPDIRTNGVSKYTLTPNPYFSLSIDTRKDGTLVPELIIEKKLDREEKESHKLLITALDGGNPPRSGTSQITVIVLDSNDNAPVFDHSKYKAVLKENAPKNTVILKLNATDQDEGLNGEIEYYFGYHTLDSLKELFTLNQQSGEISVNGVIDFEEKEFYEISVWAKDKGNPELESQCLVLIEIEDVNDNVPEITLTSLLNEVPENAALGTAVGFLSVRDKDSGKNGEISLEISPNFPFKIKPFNNRYTIVTDGVLDREKVALYVLVLIATDLGSPPLSTTMSIILNISDINDNPPAFSQPHVNAFIRENNDPGSFLCTVLAVDPDDGLNSVLSYSVVERKTDASSILSLVNIDSKSGNIYAQGSFDYEQIQVLQFTVKVEDSGSPKLSSNITVFIFLLDQNDNAPVILYPEHSRQVSLQQKIPTSAPAGFLVTKVSAVDLDSGHNAWLSYHIVDGTDPSLFQISSSHGEIRTVRGLQETDQIDQRLVIVVKDHGEPALSNTVTIYITLEDTIFPERPKSQSFVTSNNKPEMTLYLIISLVAVSLVSLVTFIILLARCVRKESSSTMCSCCLGSPQPKYYTEQCRPTLHLNTDGTLKFMEVRMEPSDPQGQCYKTCFSPSENNDFSYLRPLNFPELKTMASDTDINGVTGTLQLRYSVVEESDPGTFVGNVAQDLGLKITDVSRRKLRMGSEGSRKYFSVNWENGALTVNEKIDRESLCGSSPICSLPVEVVIEDPLQLHRLVVEILDINDNSPVFSTAQRTIKILELLANPGTRFPLESAHDLDAGVNGIKQYSLNPNPYFSLSVKKRSDGTLIPELLLEKTLDREEIGEHHLILTAVDGGSPPRSGTSQIHVVVLDLNDNAPKFEKNSFKRTIHENVPLATMLLQLNATDKDEGANGEIEYFFDDHTSASIQRLFAINTKTGVISTIGPIDYEESSSFEIPVTARDKGVPELEGHCTIYVEVEDVNDNSPEILITSLMKAVPEDTAVGTVVGLFNVKDRDSGQNGQVRLELPPNIPFKLKSFDDHYSLVTDRTLDREKVAQYIIELSASDLGDPPRHTQHKIILNISDVNDNCPTFTHATLSASIEENNEPGQLLFQVSAVDPDDGENADLVYSIVENTPAITPISSFVYIDSKSGNIYAQRSFDYEQVQVLQVPVKVEDSGVPKMFSNTTVYIFLLDTNDNAPAIFNPDLSHEDPVQRKIPKSSPSGYLVTKVTAVDADSGYNSWLSYKILDATDPALFHISAHTGEVRTIRAFQETDTPEQYFTVSVSDHGEPPLSATVIFLVILEEGSVQENTKPSDFFPSSTSNADITMYLIISLVAISSVSFITFVILLVKCLKRDVHSPGWCCKNEYESKYYSEQCQPTLHLNTDGTLRYMEVRMAPTEPQGQCYRSCFSTVSDKSDVNFMRPLNFPQLKSMVNETEVLFPPLNETSQSSYKHFSVLLQQAQPNADWRFSQATQNPGPSGTQPTEEAGVWPNNQFETERLQAMILASANEAAEGTSGLGGGTGTMGLSARYGPQFTLQHVPDYRQNVYIPGSTLTPTNGGGKREGKNKKKSSKKDKK</sequence>
<feature type="region of interest" description="Disordered" evidence="13">
    <location>
        <begin position="2437"/>
        <end position="2456"/>
    </location>
</feature>
<keyword evidence="8" id="KW-0130">Cell adhesion</keyword>
<dbReference type="FunFam" id="2.60.40.60:FF:000006">
    <property type="entry name" value="Protocadherin alpha 2"/>
    <property type="match status" value="3"/>
</dbReference>